<dbReference type="InterPro" id="IPR023606">
    <property type="entry name" value="CoA-Trfase_III_dom_1_sf"/>
</dbReference>
<dbReference type="RefSeq" id="WP_207446801.1">
    <property type="nucleotide sequence ID" value="NZ_JACTNF010000009.1"/>
</dbReference>
<evidence type="ECO:0000313" key="3">
    <source>
        <dbReference type="Proteomes" id="UP001518990"/>
    </source>
</evidence>
<protein>
    <submittedName>
        <fullName evidence="2">CoA transferase</fullName>
    </submittedName>
</protein>
<dbReference type="EMBL" id="JACTNF010000009">
    <property type="protein sequence ID" value="MBO1074910.1"/>
    <property type="molecule type" value="Genomic_DNA"/>
</dbReference>
<comment type="caution">
    <text evidence="2">The sequence shown here is derived from an EMBL/GenBank/DDBJ whole genome shotgun (WGS) entry which is preliminary data.</text>
</comment>
<proteinExistence type="predicted"/>
<dbReference type="SUPFAM" id="SSF89796">
    <property type="entry name" value="CoA-transferase family III (CaiB/BaiF)"/>
    <property type="match status" value="1"/>
</dbReference>
<dbReference type="PANTHER" id="PTHR48207:SF3">
    <property type="entry name" value="SUCCINATE--HYDROXYMETHYLGLUTARATE COA-TRANSFERASE"/>
    <property type="match status" value="1"/>
</dbReference>
<dbReference type="Gene3D" id="3.40.50.10540">
    <property type="entry name" value="Crotonobetainyl-coa:carnitine coa-transferase, domain 1"/>
    <property type="match status" value="1"/>
</dbReference>
<organism evidence="2 3">
    <name type="scientific">Roseomonas marmotae</name>
    <dbReference type="NCBI Taxonomy" id="2768161"/>
    <lineage>
        <taxon>Bacteria</taxon>
        <taxon>Pseudomonadati</taxon>
        <taxon>Pseudomonadota</taxon>
        <taxon>Alphaproteobacteria</taxon>
        <taxon>Acetobacterales</taxon>
        <taxon>Roseomonadaceae</taxon>
        <taxon>Roseomonas</taxon>
    </lineage>
</organism>
<dbReference type="PANTHER" id="PTHR48207">
    <property type="entry name" value="SUCCINATE--HYDROXYMETHYLGLUTARATE COA-TRANSFERASE"/>
    <property type="match status" value="1"/>
</dbReference>
<dbReference type="GO" id="GO:0016740">
    <property type="term" value="F:transferase activity"/>
    <property type="evidence" value="ECO:0007669"/>
    <property type="project" value="UniProtKB-KW"/>
</dbReference>
<gene>
    <name evidence="2" type="ORF">IAI60_09850</name>
</gene>
<keyword evidence="1 2" id="KW-0808">Transferase</keyword>
<dbReference type="Pfam" id="PF02515">
    <property type="entry name" value="CoA_transf_3"/>
    <property type="match status" value="1"/>
</dbReference>
<evidence type="ECO:0000256" key="1">
    <source>
        <dbReference type="ARBA" id="ARBA00022679"/>
    </source>
</evidence>
<name>A0ABS3KBU3_9PROT</name>
<sequence length="398" mass="42054">MTPLLDGIRVLDLSNVLAGPFCTYQLALLGAEVVKIEQPGRGDLARRLGADPEAAERGMGASFVAVNGNKQSVTLDLKKPEGKAIFLEMVARAHVVVENFRPGVMRRLGLDHAELARIKPSLVYCAISGFGADGPLSQRPAYDQIIQGAAGVMSITGDAQSAPLRVGYPVSDTMGGMTAAFAVVSALLRALRTGEGAFLDVSMLEATLASMGWVVSNHLNAGIDPQPMGNANFTAAPSGTFRTGQGLLNISANEDKQYTALCALLERPDLLSDPRFATRQARKQNRDALTAEVEAGLASRGAAEWEELLVRAGVPAGRVLSVPEVLAHPHLAGRGFVAELEGEAGPQRVTRGGFRVDGESALPRQPAPGLSADTRRWLVDELGHDEADLARLAKEGVI</sequence>
<accession>A0ABS3KBU3</accession>
<keyword evidence="3" id="KW-1185">Reference proteome</keyword>
<dbReference type="InterPro" id="IPR044855">
    <property type="entry name" value="CoA-Trfase_III_dom3_sf"/>
</dbReference>
<dbReference type="InterPro" id="IPR050483">
    <property type="entry name" value="CoA-transferase_III_domain"/>
</dbReference>
<dbReference type="InterPro" id="IPR003673">
    <property type="entry name" value="CoA-Trfase_fam_III"/>
</dbReference>
<dbReference type="Gene3D" id="3.30.1540.10">
    <property type="entry name" value="formyl-coa transferase, domain 3"/>
    <property type="match status" value="1"/>
</dbReference>
<dbReference type="Proteomes" id="UP001518990">
    <property type="component" value="Unassembled WGS sequence"/>
</dbReference>
<reference evidence="2 3" key="1">
    <citation type="submission" date="2020-09" db="EMBL/GenBank/DDBJ databases">
        <title>Roseomonas.</title>
        <authorList>
            <person name="Zhu W."/>
        </authorList>
    </citation>
    <scope>NUCLEOTIDE SEQUENCE [LARGE SCALE GENOMIC DNA]</scope>
    <source>
        <strain evidence="2 3">1311</strain>
    </source>
</reference>
<evidence type="ECO:0000313" key="2">
    <source>
        <dbReference type="EMBL" id="MBO1074910.1"/>
    </source>
</evidence>